<dbReference type="OrthoDB" id="7879339at2759"/>
<protein>
    <submittedName>
        <fullName evidence="3">Uncharacterized protein LOC117570267</fullName>
    </submittedName>
</protein>
<keyword evidence="1" id="KW-0812">Transmembrane</keyword>
<name>A0A6P8WVD5_DROAB</name>
<evidence type="ECO:0000313" key="2">
    <source>
        <dbReference type="Proteomes" id="UP000515160"/>
    </source>
</evidence>
<organism evidence="2 3">
    <name type="scientific">Drosophila albomicans</name>
    <name type="common">Fruit fly</name>
    <dbReference type="NCBI Taxonomy" id="7291"/>
    <lineage>
        <taxon>Eukaryota</taxon>
        <taxon>Metazoa</taxon>
        <taxon>Ecdysozoa</taxon>
        <taxon>Arthropoda</taxon>
        <taxon>Hexapoda</taxon>
        <taxon>Insecta</taxon>
        <taxon>Pterygota</taxon>
        <taxon>Neoptera</taxon>
        <taxon>Endopterygota</taxon>
        <taxon>Diptera</taxon>
        <taxon>Brachycera</taxon>
        <taxon>Muscomorpha</taxon>
        <taxon>Ephydroidea</taxon>
        <taxon>Drosophilidae</taxon>
        <taxon>Drosophila</taxon>
    </lineage>
</organism>
<keyword evidence="2" id="KW-1185">Reference proteome</keyword>
<evidence type="ECO:0000256" key="1">
    <source>
        <dbReference type="SAM" id="Phobius"/>
    </source>
</evidence>
<dbReference type="Pfam" id="PF16089">
    <property type="entry name" value="DUF4818"/>
    <property type="match status" value="1"/>
</dbReference>
<feature type="transmembrane region" description="Helical" evidence="1">
    <location>
        <begin position="64"/>
        <end position="83"/>
    </location>
</feature>
<gene>
    <name evidence="3" type="primary">LOC117570267</name>
</gene>
<keyword evidence="1" id="KW-1133">Transmembrane helix</keyword>
<feature type="transmembrane region" description="Helical" evidence="1">
    <location>
        <begin position="6"/>
        <end position="27"/>
    </location>
</feature>
<feature type="transmembrane region" description="Helical" evidence="1">
    <location>
        <begin position="118"/>
        <end position="141"/>
    </location>
</feature>
<reference evidence="3" key="1">
    <citation type="submission" date="2025-08" db="UniProtKB">
        <authorList>
            <consortium name="RefSeq"/>
        </authorList>
    </citation>
    <scope>IDENTIFICATION</scope>
    <source>
        <strain evidence="3">15112-1751.03</strain>
        <tissue evidence="3">Whole Adult</tissue>
    </source>
</reference>
<evidence type="ECO:0000313" key="3">
    <source>
        <dbReference type="RefSeq" id="XP_034107676.1"/>
    </source>
</evidence>
<dbReference type="RefSeq" id="XP_034107676.1">
    <property type="nucleotide sequence ID" value="XM_034251785.2"/>
</dbReference>
<dbReference type="AlphaFoldDB" id="A0A6P8WVD5"/>
<feature type="transmembrane region" description="Helical" evidence="1">
    <location>
        <begin position="90"/>
        <end position="106"/>
    </location>
</feature>
<proteinExistence type="predicted"/>
<dbReference type="InterPro" id="IPR032145">
    <property type="entry name" value="DUF4818"/>
</dbReference>
<accession>A0A6P8WVD5</accession>
<dbReference type="GeneID" id="117570267"/>
<keyword evidence="1" id="KW-0472">Membrane</keyword>
<sequence length="191" mass="21401">MEGLSMSALSMAILLHSVMGVSYYFLLARCSPAPLLGSWLFVACIGAVLQAVHIFPQWCRNCSILFRLAMETLICCLTLDLMLTKLWCRIESLCHCAIIGILQLLVTDDHTFAACEYWLLGLITSVIGCCLLWLTLWATALPSKLHLGYSNWQRSVKRSMHHNLCHLAFGTTDLQSSRPVQCEESQESFVS</sequence>
<dbReference type="Proteomes" id="UP000515160">
    <property type="component" value="Chromosome X"/>
</dbReference>
<feature type="transmembrane region" description="Helical" evidence="1">
    <location>
        <begin position="39"/>
        <end position="58"/>
    </location>
</feature>